<name>A0A9D2C166_9FIRM</name>
<keyword evidence="9" id="KW-0133">Cell shape</keyword>
<keyword evidence="17" id="KW-0472">Membrane</keyword>
<feature type="active site" description="Proton acceptor" evidence="13">
    <location>
        <position position="74"/>
    </location>
</feature>
<feature type="compositionally biased region" description="Gly residues" evidence="16">
    <location>
        <begin position="193"/>
        <end position="208"/>
    </location>
</feature>
<evidence type="ECO:0000256" key="16">
    <source>
        <dbReference type="SAM" id="MobiDB-lite"/>
    </source>
</evidence>
<comment type="pathway">
    <text evidence="2">Cell wall biogenesis; peptidoglycan biosynthesis.</text>
</comment>
<dbReference type="EC" id="3.4.16.4" evidence="4"/>
<dbReference type="EMBL" id="DXDU01000074">
    <property type="protein sequence ID" value="HIY26440.1"/>
    <property type="molecule type" value="Genomic_DNA"/>
</dbReference>
<evidence type="ECO:0000313" key="20">
    <source>
        <dbReference type="EMBL" id="HIY26440.1"/>
    </source>
</evidence>
<dbReference type="InterPro" id="IPR012338">
    <property type="entry name" value="Beta-lactam/transpept-like"/>
</dbReference>
<dbReference type="Pfam" id="PF07943">
    <property type="entry name" value="PBP5_C"/>
    <property type="match status" value="1"/>
</dbReference>
<keyword evidence="17" id="KW-0812">Transmembrane</keyword>
<evidence type="ECO:0000256" key="11">
    <source>
        <dbReference type="ARBA" id="ARBA00023316"/>
    </source>
</evidence>
<dbReference type="SUPFAM" id="SSF56601">
    <property type="entry name" value="beta-lactamase/transpeptidase-like"/>
    <property type="match status" value="1"/>
</dbReference>
<evidence type="ECO:0000256" key="14">
    <source>
        <dbReference type="PIRSR" id="PIRSR618044-2"/>
    </source>
</evidence>
<dbReference type="GO" id="GO:0009252">
    <property type="term" value="P:peptidoglycan biosynthetic process"/>
    <property type="evidence" value="ECO:0007669"/>
    <property type="project" value="UniProtKB-KW"/>
</dbReference>
<dbReference type="SUPFAM" id="SSF69189">
    <property type="entry name" value="Penicillin-binding protein associated domain"/>
    <property type="match status" value="1"/>
</dbReference>
<feature type="chain" id="PRO_5038583443" description="serine-type D-Ala-D-Ala carboxypeptidase" evidence="18">
    <location>
        <begin position="27"/>
        <end position="533"/>
    </location>
</feature>
<dbReference type="Proteomes" id="UP000823915">
    <property type="component" value="Unassembled WGS sequence"/>
</dbReference>
<keyword evidence="11" id="KW-0961">Cell wall biogenesis/degradation</keyword>
<evidence type="ECO:0000256" key="18">
    <source>
        <dbReference type="SAM" id="SignalP"/>
    </source>
</evidence>
<feature type="active site" description="Acyl-ester intermediate" evidence="13">
    <location>
        <position position="71"/>
    </location>
</feature>
<dbReference type="GO" id="GO:0006508">
    <property type="term" value="P:proteolysis"/>
    <property type="evidence" value="ECO:0007669"/>
    <property type="project" value="UniProtKB-KW"/>
</dbReference>
<keyword evidence="10" id="KW-0573">Peptidoglycan synthesis</keyword>
<evidence type="ECO:0000256" key="1">
    <source>
        <dbReference type="ARBA" id="ARBA00003217"/>
    </source>
</evidence>
<evidence type="ECO:0000256" key="9">
    <source>
        <dbReference type="ARBA" id="ARBA00022960"/>
    </source>
</evidence>
<evidence type="ECO:0000256" key="17">
    <source>
        <dbReference type="SAM" id="Phobius"/>
    </source>
</evidence>
<evidence type="ECO:0000256" key="7">
    <source>
        <dbReference type="ARBA" id="ARBA00022729"/>
    </source>
</evidence>
<keyword evidence="17" id="KW-1133">Transmembrane helix</keyword>
<organism evidence="20 21">
    <name type="scientific">Candidatus Acutalibacter pullistercoris</name>
    <dbReference type="NCBI Taxonomy" id="2838418"/>
    <lineage>
        <taxon>Bacteria</taxon>
        <taxon>Bacillati</taxon>
        <taxon>Bacillota</taxon>
        <taxon>Clostridia</taxon>
        <taxon>Eubacteriales</taxon>
        <taxon>Acutalibacteraceae</taxon>
        <taxon>Acutalibacter</taxon>
    </lineage>
</organism>
<accession>A0A9D2C166</accession>
<comment type="catalytic activity">
    <reaction evidence="12">
        <text>Preferential cleavage: (Ac)2-L-Lys-D-Ala-|-D-Ala. Also transpeptidation of peptidyl-alanyl moieties that are N-acyl substituents of D-alanine.</text>
        <dbReference type="EC" id="3.4.16.4"/>
    </reaction>
</comment>
<dbReference type="Gene3D" id="2.60.410.10">
    <property type="entry name" value="D-Ala-D-Ala carboxypeptidase, C-terminal domain"/>
    <property type="match status" value="1"/>
</dbReference>
<evidence type="ECO:0000256" key="12">
    <source>
        <dbReference type="ARBA" id="ARBA00034000"/>
    </source>
</evidence>
<comment type="similarity">
    <text evidence="3 15">Belongs to the peptidase S11 family.</text>
</comment>
<keyword evidence="6" id="KW-0645">Protease</keyword>
<dbReference type="Pfam" id="PF00768">
    <property type="entry name" value="Peptidase_S11"/>
    <property type="match status" value="2"/>
</dbReference>
<feature type="domain" description="Peptidase S11 D-Ala-D-Ala carboxypeptidase A C-terminal" evidence="19">
    <location>
        <begin position="385"/>
        <end position="477"/>
    </location>
</feature>
<keyword evidence="8 20" id="KW-0378">Hydrolase</keyword>
<dbReference type="GO" id="GO:0071555">
    <property type="term" value="P:cell wall organization"/>
    <property type="evidence" value="ECO:0007669"/>
    <property type="project" value="UniProtKB-KW"/>
</dbReference>
<comment type="function">
    <text evidence="1">Removes C-terminal D-alanyl residues from sugar-peptide cell wall precursors.</text>
</comment>
<dbReference type="PROSITE" id="PS51257">
    <property type="entry name" value="PROKAR_LIPOPROTEIN"/>
    <property type="match status" value="1"/>
</dbReference>
<evidence type="ECO:0000256" key="8">
    <source>
        <dbReference type="ARBA" id="ARBA00022801"/>
    </source>
</evidence>
<feature type="transmembrane region" description="Helical" evidence="17">
    <location>
        <begin position="495"/>
        <end position="517"/>
    </location>
</feature>
<dbReference type="GO" id="GO:0008360">
    <property type="term" value="P:regulation of cell shape"/>
    <property type="evidence" value="ECO:0007669"/>
    <property type="project" value="UniProtKB-KW"/>
</dbReference>
<feature type="signal peptide" evidence="18">
    <location>
        <begin position="1"/>
        <end position="26"/>
    </location>
</feature>
<proteinExistence type="inferred from homology"/>
<evidence type="ECO:0000256" key="4">
    <source>
        <dbReference type="ARBA" id="ARBA00012448"/>
    </source>
</evidence>
<keyword evidence="5" id="KW-0121">Carboxypeptidase</keyword>
<gene>
    <name evidence="20" type="ORF">H9838_04600</name>
</gene>
<dbReference type="GO" id="GO:0009002">
    <property type="term" value="F:serine-type D-Ala-D-Ala carboxypeptidase activity"/>
    <property type="evidence" value="ECO:0007669"/>
    <property type="project" value="UniProtKB-EC"/>
</dbReference>
<evidence type="ECO:0000256" key="15">
    <source>
        <dbReference type="RuleBase" id="RU004016"/>
    </source>
</evidence>
<evidence type="ECO:0000259" key="19">
    <source>
        <dbReference type="SMART" id="SM00936"/>
    </source>
</evidence>
<feature type="compositionally biased region" description="Low complexity" evidence="16">
    <location>
        <begin position="168"/>
        <end position="192"/>
    </location>
</feature>
<evidence type="ECO:0000256" key="3">
    <source>
        <dbReference type="ARBA" id="ARBA00007164"/>
    </source>
</evidence>
<keyword evidence="7 18" id="KW-0732">Signal</keyword>
<reference evidence="20" key="2">
    <citation type="submission" date="2021-04" db="EMBL/GenBank/DDBJ databases">
        <authorList>
            <person name="Gilroy R."/>
        </authorList>
    </citation>
    <scope>NUCLEOTIDE SEQUENCE</scope>
    <source>
        <strain evidence="20">1282</strain>
    </source>
</reference>
<dbReference type="PRINTS" id="PR00725">
    <property type="entry name" value="DADACBPTASE1"/>
</dbReference>
<feature type="region of interest" description="Disordered" evidence="16">
    <location>
        <begin position="155"/>
        <end position="226"/>
    </location>
</feature>
<dbReference type="InterPro" id="IPR012907">
    <property type="entry name" value="Peptidase_S11_C"/>
</dbReference>
<evidence type="ECO:0000256" key="10">
    <source>
        <dbReference type="ARBA" id="ARBA00022984"/>
    </source>
</evidence>
<dbReference type="Gene3D" id="3.40.710.10">
    <property type="entry name" value="DD-peptidase/beta-lactamase superfamily"/>
    <property type="match status" value="1"/>
</dbReference>
<evidence type="ECO:0000256" key="2">
    <source>
        <dbReference type="ARBA" id="ARBA00004752"/>
    </source>
</evidence>
<dbReference type="AlphaFoldDB" id="A0A9D2C166"/>
<dbReference type="InterPro" id="IPR018044">
    <property type="entry name" value="Peptidase_S11"/>
</dbReference>
<evidence type="ECO:0000256" key="13">
    <source>
        <dbReference type="PIRSR" id="PIRSR618044-1"/>
    </source>
</evidence>
<feature type="active site" evidence="13">
    <location>
        <position position="132"/>
    </location>
</feature>
<dbReference type="InterPro" id="IPR037167">
    <property type="entry name" value="Peptidase_S11_C_sf"/>
</dbReference>
<dbReference type="InterPro" id="IPR015956">
    <property type="entry name" value="Peniciliin-bd_prot_C_sf"/>
</dbReference>
<dbReference type="PANTHER" id="PTHR21581:SF6">
    <property type="entry name" value="TRAFFICKING PROTEIN PARTICLE COMPLEX SUBUNIT 12"/>
    <property type="match status" value="1"/>
</dbReference>
<dbReference type="PANTHER" id="PTHR21581">
    <property type="entry name" value="D-ALANYL-D-ALANINE CARBOXYPEPTIDASE"/>
    <property type="match status" value="1"/>
</dbReference>
<evidence type="ECO:0000313" key="21">
    <source>
        <dbReference type="Proteomes" id="UP000823915"/>
    </source>
</evidence>
<sequence length="533" mass="57888">MNVWKKLTAAVLTGVMLLSCGLCAQAEEGFAFNWDSDTNQGPHCKSIFMLNLDTDTVVYTHNPDEPLPMASMTKIMTYIVAYENIPDLENTVITVPQSVETELLGTGSSLAGVQVGEELTAHTLLYLMMVPSGNDAALTLMKYVDEQYALGNIQPQESAPPEEDTQEEGSQSESSQEESSQIESSQEESSSQGAGGEGTSQEGTGGSDGEGDFSQTGGQDPTDYTGSYFIQQMNEKAAELGCTNTHFTNPHGLHNDNHYASARDMAAITTYAMTLPYFTEICGTTAYIKPETNLSEETTIGTTNRLLLNYEQNDGVNYYYQSCTGIKTGSLDESGYCITASATAYGYTYVVVAMGAPMYNADGSTALHTEMLDVRSLFRWAVTSLERKTVAAQGDVLSSVKLDYAFQQDELQLVAGENASVMLPDSVDESSIIVTTDVPDSVEAPVAKGEKVGTATLSYADQVLCTVPLVAAESVAKSELVAGWQQGKELLTSPWFLVILAVVAALIIVYVILIVFYRRKQRKLRRVRRRRDL</sequence>
<reference evidence="20" key="1">
    <citation type="journal article" date="2021" name="PeerJ">
        <title>Extensive microbial diversity within the chicken gut microbiome revealed by metagenomics and culture.</title>
        <authorList>
            <person name="Gilroy R."/>
            <person name="Ravi A."/>
            <person name="Getino M."/>
            <person name="Pursley I."/>
            <person name="Horton D.L."/>
            <person name="Alikhan N.F."/>
            <person name="Baker D."/>
            <person name="Gharbi K."/>
            <person name="Hall N."/>
            <person name="Watson M."/>
            <person name="Adriaenssens E.M."/>
            <person name="Foster-Nyarko E."/>
            <person name="Jarju S."/>
            <person name="Secka A."/>
            <person name="Antonio M."/>
            <person name="Oren A."/>
            <person name="Chaudhuri R.R."/>
            <person name="La Ragione R."/>
            <person name="Hildebrand F."/>
            <person name="Pallen M.J."/>
        </authorList>
    </citation>
    <scope>NUCLEOTIDE SEQUENCE</scope>
    <source>
        <strain evidence="20">1282</strain>
    </source>
</reference>
<dbReference type="InterPro" id="IPR001967">
    <property type="entry name" value="Peptidase_S11_N"/>
</dbReference>
<comment type="caution">
    <text evidence="20">The sequence shown here is derived from an EMBL/GenBank/DDBJ whole genome shotgun (WGS) entry which is preliminary data.</text>
</comment>
<feature type="compositionally biased region" description="Polar residues" evidence="16">
    <location>
        <begin position="213"/>
        <end position="226"/>
    </location>
</feature>
<protein>
    <recommendedName>
        <fullName evidence="4">serine-type D-Ala-D-Ala carboxypeptidase</fullName>
        <ecNumber evidence="4">3.4.16.4</ecNumber>
    </recommendedName>
</protein>
<evidence type="ECO:0000256" key="6">
    <source>
        <dbReference type="ARBA" id="ARBA00022670"/>
    </source>
</evidence>
<evidence type="ECO:0000256" key="5">
    <source>
        <dbReference type="ARBA" id="ARBA00022645"/>
    </source>
</evidence>
<feature type="binding site" evidence="14">
    <location>
        <position position="327"/>
    </location>
    <ligand>
        <name>substrate</name>
    </ligand>
</feature>
<dbReference type="SMART" id="SM00936">
    <property type="entry name" value="PBP5_C"/>
    <property type="match status" value="1"/>
</dbReference>